<keyword evidence="3" id="KW-1003">Cell membrane</keyword>
<dbReference type="RefSeq" id="WP_230502600.1">
    <property type="nucleotide sequence ID" value="NZ_CAKJTJ010000019.1"/>
</dbReference>
<feature type="domain" description="EamA" evidence="8">
    <location>
        <begin position="150"/>
        <end position="286"/>
    </location>
</feature>
<feature type="transmembrane region" description="Helical" evidence="7">
    <location>
        <begin position="248"/>
        <end position="266"/>
    </location>
</feature>
<feature type="transmembrane region" description="Helical" evidence="7">
    <location>
        <begin position="148"/>
        <end position="169"/>
    </location>
</feature>
<comment type="caution">
    <text evidence="9">The sequence shown here is derived from an EMBL/GenBank/DDBJ whole genome shotgun (WGS) entry which is preliminary data.</text>
</comment>
<evidence type="ECO:0000256" key="2">
    <source>
        <dbReference type="ARBA" id="ARBA00007362"/>
    </source>
</evidence>
<feature type="transmembrane region" description="Helical" evidence="7">
    <location>
        <begin position="215"/>
        <end position="236"/>
    </location>
</feature>
<evidence type="ECO:0000256" key="4">
    <source>
        <dbReference type="ARBA" id="ARBA00022692"/>
    </source>
</evidence>
<comment type="similarity">
    <text evidence="2">Belongs to the EamA transporter family.</text>
</comment>
<dbReference type="Pfam" id="PF00892">
    <property type="entry name" value="EamA"/>
    <property type="match status" value="2"/>
</dbReference>
<reference evidence="9 10" key="1">
    <citation type="submission" date="2021-10" db="EMBL/GenBank/DDBJ databases">
        <authorList>
            <person name="Criscuolo A."/>
        </authorList>
    </citation>
    <scope>NUCLEOTIDE SEQUENCE [LARGE SCALE GENOMIC DNA]</scope>
    <source>
        <strain evidence="10">CIP 111883</strain>
    </source>
</reference>
<feature type="transmembrane region" description="Helical" evidence="7">
    <location>
        <begin position="66"/>
        <end position="84"/>
    </location>
</feature>
<protein>
    <recommendedName>
        <fullName evidence="8">EamA domain-containing protein</fullName>
    </recommendedName>
</protein>
<sequence>MKNVKYYMLLIIIMIIWGLNVPVLKILVDSLSPVTMTAFRILIAGLTVFIILSYLKLVRLPTKKEWMFILFASLFNVVLHHFFLTIGLKGTNSTNAGLILGSGPILTALIATFLIGRKISVWKWIGFVLGCIGVSLTILIGSKGVSGVSLGNILVFLSILTQAFSFVLISKAARTIDPRLLTGYMLVIGSSILIIIGFILEPNGLSTFVKAPTEVWLYFLSSAILATAVGHMTYNFIIGKIGPAEASVFLNLPPFITLIGSAMMLGETITSLHIVGLFFIVTGVLLGSGALEEIRKR</sequence>
<evidence type="ECO:0000259" key="8">
    <source>
        <dbReference type="Pfam" id="PF00892"/>
    </source>
</evidence>
<feature type="transmembrane region" description="Helical" evidence="7">
    <location>
        <begin position="122"/>
        <end position="142"/>
    </location>
</feature>
<feature type="transmembrane region" description="Helical" evidence="7">
    <location>
        <begin position="7"/>
        <end position="28"/>
    </location>
</feature>
<dbReference type="SUPFAM" id="SSF103481">
    <property type="entry name" value="Multidrug resistance efflux transporter EmrE"/>
    <property type="match status" value="2"/>
</dbReference>
<organism evidence="9 10">
    <name type="scientific">Sutcliffiella rhizosphaerae</name>
    <dbReference type="NCBI Taxonomy" id="2880967"/>
    <lineage>
        <taxon>Bacteria</taxon>
        <taxon>Bacillati</taxon>
        <taxon>Bacillota</taxon>
        <taxon>Bacilli</taxon>
        <taxon>Bacillales</taxon>
        <taxon>Bacillaceae</taxon>
        <taxon>Sutcliffiella</taxon>
    </lineage>
</organism>
<evidence type="ECO:0000313" key="9">
    <source>
        <dbReference type="EMBL" id="CAG9622281.1"/>
    </source>
</evidence>
<dbReference type="PANTHER" id="PTHR32322:SF18">
    <property type="entry name" value="S-ADENOSYLMETHIONINE_S-ADENOSYLHOMOCYSTEINE TRANSPORTER"/>
    <property type="match status" value="1"/>
</dbReference>
<keyword evidence="6 7" id="KW-0472">Membrane</keyword>
<feature type="transmembrane region" description="Helical" evidence="7">
    <location>
        <begin position="34"/>
        <end position="54"/>
    </location>
</feature>
<evidence type="ECO:0000256" key="3">
    <source>
        <dbReference type="ARBA" id="ARBA00022475"/>
    </source>
</evidence>
<comment type="subcellular location">
    <subcellularLocation>
        <location evidence="1">Cell membrane</location>
        <topology evidence="1">Multi-pass membrane protein</topology>
    </subcellularLocation>
</comment>
<dbReference type="EMBL" id="CAKJTJ010000019">
    <property type="protein sequence ID" value="CAG9622281.1"/>
    <property type="molecule type" value="Genomic_DNA"/>
</dbReference>
<feature type="transmembrane region" description="Helical" evidence="7">
    <location>
        <begin position="96"/>
        <end position="115"/>
    </location>
</feature>
<evidence type="ECO:0000256" key="1">
    <source>
        <dbReference type="ARBA" id="ARBA00004651"/>
    </source>
</evidence>
<keyword evidence="4 7" id="KW-0812">Transmembrane</keyword>
<gene>
    <name evidence="9" type="ORF">BACCIP111883_03072</name>
</gene>
<keyword evidence="10" id="KW-1185">Reference proteome</keyword>
<keyword evidence="5 7" id="KW-1133">Transmembrane helix</keyword>
<feature type="transmembrane region" description="Helical" evidence="7">
    <location>
        <begin position="181"/>
        <end position="200"/>
    </location>
</feature>
<accession>A0ABN8AE04</accession>
<dbReference type="InterPro" id="IPR000620">
    <property type="entry name" value="EamA_dom"/>
</dbReference>
<name>A0ABN8AE04_9BACI</name>
<dbReference type="PANTHER" id="PTHR32322">
    <property type="entry name" value="INNER MEMBRANE TRANSPORTER"/>
    <property type="match status" value="1"/>
</dbReference>
<evidence type="ECO:0000256" key="5">
    <source>
        <dbReference type="ARBA" id="ARBA00022989"/>
    </source>
</evidence>
<feature type="domain" description="EamA" evidence="8">
    <location>
        <begin position="6"/>
        <end position="138"/>
    </location>
</feature>
<dbReference type="Proteomes" id="UP000789833">
    <property type="component" value="Unassembled WGS sequence"/>
</dbReference>
<evidence type="ECO:0000256" key="7">
    <source>
        <dbReference type="SAM" id="Phobius"/>
    </source>
</evidence>
<dbReference type="InterPro" id="IPR050638">
    <property type="entry name" value="AA-Vitamin_Transporters"/>
</dbReference>
<evidence type="ECO:0000256" key="6">
    <source>
        <dbReference type="ARBA" id="ARBA00023136"/>
    </source>
</evidence>
<proteinExistence type="inferred from homology"/>
<evidence type="ECO:0000313" key="10">
    <source>
        <dbReference type="Proteomes" id="UP000789833"/>
    </source>
</evidence>
<dbReference type="InterPro" id="IPR037185">
    <property type="entry name" value="EmrE-like"/>
</dbReference>
<feature type="transmembrane region" description="Helical" evidence="7">
    <location>
        <begin position="272"/>
        <end position="291"/>
    </location>
</feature>